<dbReference type="InterPro" id="IPR013216">
    <property type="entry name" value="Methyltransf_11"/>
</dbReference>
<dbReference type="Proteomes" id="UP000284543">
    <property type="component" value="Unassembled WGS sequence"/>
</dbReference>
<dbReference type="Pfam" id="PF08241">
    <property type="entry name" value="Methyltransf_11"/>
    <property type="match status" value="1"/>
</dbReference>
<gene>
    <name evidence="5" type="ORF">DWW02_04350</name>
</gene>
<dbReference type="GO" id="GO:0032259">
    <property type="term" value="P:methylation"/>
    <property type="evidence" value="ECO:0007669"/>
    <property type="project" value="UniProtKB-KW"/>
</dbReference>
<protein>
    <submittedName>
        <fullName evidence="5">Class I SAM-dependent methyltransferase</fullName>
    </submittedName>
</protein>
<dbReference type="AlphaFoldDB" id="A0A412ZFK6"/>
<dbReference type="SUPFAM" id="SSF53335">
    <property type="entry name" value="S-adenosyl-L-methionine-dependent methyltransferases"/>
    <property type="match status" value="1"/>
</dbReference>
<feature type="domain" description="Methyltransferase type 11" evidence="4">
    <location>
        <begin position="47"/>
        <end position="141"/>
    </location>
</feature>
<evidence type="ECO:0000313" key="5">
    <source>
        <dbReference type="EMBL" id="RGV78962.1"/>
    </source>
</evidence>
<dbReference type="PANTHER" id="PTHR43464:SF19">
    <property type="entry name" value="UBIQUINONE BIOSYNTHESIS O-METHYLTRANSFERASE, MITOCHONDRIAL"/>
    <property type="match status" value="1"/>
</dbReference>
<evidence type="ECO:0000313" key="6">
    <source>
        <dbReference type="Proteomes" id="UP000284543"/>
    </source>
</evidence>
<comment type="caution">
    <text evidence="5">The sequence shown here is derived from an EMBL/GenBank/DDBJ whole genome shotgun (WGS) entry which is preliminary data.</text>
</comment>
<accession>A0A412ZFK6</accession>
<keyword evidence="1 5" id="KW-0489">Methyltransferase</keyword>
<reference evidence="5 6" key="1">
    <citation type="submission" date="2018-08" db="EMBL/GenBank/DDBJ databases">
        <title>A genome reference for cultivated species of the human gut microbiota.</title>
        <authorList>
            <person name="Zou Y."/>
            <person name="Xue W."/>
            <person name="Luo G."/>
        </authorList>
    </citation>
    <scope>NUCLEOTIDE SEQUENCE [LARGE SCALE GENOMIC DNA]</scope>
    <source>
        <strain evidence="5 6">AF14-18</strain>
    </source>
</reference>
<proteinExistence type="predicted"/>
<evidence type="ECO:0000256" key="1">
    <source>
        <dbReference type="ARBA" id="ARBA00022603"/>
    </source>
</evidence>
<name>A0A412ZFK6_9FIRM</name>
<dbReference type="GO" id="GO:0008757">
    <property type="term" value="F:S-adenosylmethionine-dependent methyltransferase activity"/>
    <property type="evidence" value="ECO:0007669"/>
    <property type="project" value="InterPro"/>
</dbReference>
<evidence type="ECO:0000256" key="2">
    <source>
        <dbReference type="ARBA" id="ARBA00022679"/>
    </source>
</evidence>
<evidence type="ECO:0000256" key="3">
    <source>
        <dbReference type="ARBA" id="ARBA00022691"/>
    </source>
</evidence>
<organism evidence="5 6">
    <name type="scientific">Enterocloster bolteae</name>
    <dbReference type="NCBI Taxonomy" id="208479"/>
    <lineage>
        <taxon>Bacteria</taxon>
        <taxon>Bacillati</taxon>
        <taxon>Bacillota</taxon>
        <taxon>Clostridia</taxon>
        <taxon>Lachnospirales</taxon>
        <taxon>Lachnospiraceae</taxon>
        <taxon>Enterocloster</taxon>
    </lineage>
</organism>
<evidence type="ECO:0000259" key="4">
    <source>
        <dbReference type="Pfam" id="PF08241"/>
    </source>
</evidence>
<keyword evidence="2 5" id="KW-0808">Transferase</keyword>
<sequence length="244" mass="28065">MKENKYDNDIFFEKYSQMERSKKGLSGAGEWETLKALLPDFRGQRLLDLGCGYGWHCIYAMEHGAVSAVGVDISGKMLEVAREKTEDSRVRYVECAMEDIDFPDESFDVVLSSLAFHYVESFSQVVDKVRDSLAPGGYFVFSVEHPVFTAYGSQDWYYDENGNILHFPVDNYYYEGKRKAVFLGEEVVKYHRTLTTYLNTLLTHGFELSQVVEPQPPESMLHIPGMLDEMRRPMMLIVSARKRS</sequence>
<keyword evidence="3" id="KW-0949">S-adenosyl-L-methionine</keyword>
<dbReference type="EMBL" id="QRZM01000001">
    <property type="protein sequence ID" value="RGV78962.1"/>
    <property type="molecule type" value="Genomic_DNA"/>
</dbReference>
<dbReference type="CDD" id="cd02440">
    <property type="entry name" value="AdoMet_MTases"/>
    <property type="match status" value="1"/>
</dbReference>
<dbReference type="InterPro" id="IPR029063">
    <property type="entry name" value="SAM-dependent_MTases_sf"/>
</dbReference>
<dbReference type="Gene3D" id="3.40.50.150">
    <property type="entry name" value="Vaccinia Virus protein VP39"/>
    <property type="match status" value="1"/>
</dbReference>
<dbReference type="RefSeq" id="WP_118017598.1">
    <property type="nucleotide sequence ID" value="NZ_CAUHGS010000001.1"/>
</dbReference>
<dbReference type="PANTHER" id="PTHR43464">
    <property type="entry name" value="METHYLTRANSFERASE"/>
    <property type="match status" value="1"/>
</dbReference>